<dbReference type="InterPro" id="IPR036249">
    <property type="entry name" value="Thioredoxin-like_sf"/>
</dbReference>
<feature type="compositionally biased region" description="Polar residues" evidence="1">
    <location>
        <begin position="395"/>
        <end position="418"/>
    </location>
</feature>
<reference evidence="3" key="1">
    <citation type="submission" date="2016-03" db="EMBL/GenBank/DDBJ databases">
        <authorList>
            <person name="Devillers Hugo."/>
        </authorList>
    </citation>
    <scope>NUCLEOTIDE SEQUENCE [LARGE SCALE GENOMIC DNA]</scope>
</reference>
<feature type="compositionally biased region" description="Basic and acidic residues" evidence="1">
    <location>
        <begin position="247"/>
        <end position="262"/>
    </location>
</feature>
<feature type="compositionally biased region" description="Basic and acidic residues" evidence="1">
    <location>
        <begin position="301"/>
        <end position="312"/>
    </location>
</feature>
<feature type="compositionally biased region" description="Polar residues" evidence="1">
    <location>
        <begin position="427"/>
        <end position="454"/>
    </location>
</feature>
<feature type="compositionally biased region" description="Polar residues" evidence="1">
    <location>
        <begin position="118"/>
        <end position="153"/>
    </location>
</feature>
<evidence type="ECO:0000313" key="3">
    <source>
        <dbReference type="Proteomes" id="UP000189911"/>
    </source>
</evidence>
<feature type="region of interest" description="Disordered" evidence="1">
    <location>
        <begin position="531"/>
        <end position="593"/>
    </location>
</feature>
<feature type="compositionally biased region" description="Basic and acidic residues" evidence="1">
    <location>
        <begin position="169"/>
        <end position="178"/>
    </location>
</feature>
<dbReference type="SUPFAM" id="SSF52833">
    <property type="entry name" value="Thioredoxin-like"/>
    <property type="match status" value="1"/>
</dbReference>
<dbReference type="EMBL" id="LT598453">
    <property type="protein sequence ID" value="SCV04891.1"/>
    <property type="molecule type" value="Genomic_DNA"/>
</dbReference>
<dbReference type="OrthoDB" id="9932926at2759"/>
<dbReference type="Gene3D" id="3.40.30.10">
    <property type="entry name" value="Glutaredoxin"/>
    <property type="match status" value="1"/>
</dbReference>
<feature type="compositionally biased region" description="Polar residues" evidence="1">
    <location>
        <begin position="548"/>
        <end position="560"/>
    </location>
</feature>
<sequence>MSSSKRVTISQLESLMDGIEDFMGNDNGEVPENEETGVAPLGAKEQEMKAKAFVEAESQGLPKFGEANGENEAKQGDIVQGDFLKGANGTAILQSEEPFDKRAQTEMYSESNNKELESFTSETNEPARKSSNSESPKQQPEKNGTIDHNNVLSSDIYVDEEHFGVTKLPFKQESDISAKKLSMSSEPVVTTGKSELDELEFNTGKPKSNAGTQDSTSRGEPDTLSVTEKSLASNKENATTTTGPKYSGEEHKNTMGQGKHDSTSQLLLSAEGKVPHNSNDISPNTSSGVSQITSEPLQSVEKIEALTDRDTAPSRSTLDAENTESVDSKGESIVHSEAIPLTKMSEDDIKEAEIATSSEFEPTFTSKSISRLKDSPETMLSEKLTNASHDEPIVTPNQEALKSDNSTSVKESDTSNGSMEEDLENIVATNPYESSSVETGTNSKIDANKVQNDASLEKKNISSPIQETTSLQSASGPLSSTARPAEEKHQKTLLQDSNLITLKALSEAGIVPKKGETFRAEKQCLVTLKELSDAKNPQAGIPAEAKFENSNFKGSKTVPLSETDENSEPRKKSSSPGENTPKHKMEKTLGLNTSHEIGAHSIDAVSEKKKLPPKYGGLLTLSELAGKPAEVKNVTKAGFNDTISASEPGALVSLQDLVDKSVQSGEKEGTHGLLSDVKDLASKAGETEQIETDQTAINGSNSDLPIETEAVLESPTPSPELTHPPLEAAKSNVDIVAGEIDDLLREMQQNSPSESPMQKSFLPSNTQSSAAQEIRSLLMDEPVYIYTSLAGGGYHMPSRTNRLAQILSANQVEFTYRDLGTDDDARKVWKRYGRGRVLPAVVRGKDDIVGNWEEMDEANEDYRVRELIYETL</sequence>
<proteinExistence type="predicted"/>
<protein>
    <submittedName>
        <fullName evidence="2">LANO_0G13696g1_1</fullName>
    </submittedName>
</protein>
<feature type="compositionally biased region" description="Polar residues" evidence="1">
    <location>
        <begin position="313"/>
        <end position="325"/>
    </location>
</feature>
<gene>
    <name evidence="2" type="ORF">LANO_0G13696G</name>
</gene>
<feature type="region of interest" description="Disordered" evidence="1">
    <location>
        <begin position="169"/>
        <end position="494"/>
    </location>
</feature>
<dbReference type="AlphaFoldDB" id="A0A1G4KK56"/>
<accession>A0A1G4KK56</accession>
<dbReference type="PROSITE" id="PS51354">
    <property type="entry name" value="GLUTAREDOXIN_2"/>
    <property type="match status" value="1"/>
</dbReference>
<dbReference type="Proteomes" id="UP000189911">
    <property type="component" value="Chromosome G"/>
</dbReference>
<organism evidence="2 3">
    <name type="scientific">Lachancea nothofagi CBS 11611</name>
    <dbReference type="NCBI Taxonomy" id="1266666"/>
    <lineage>
        <taxon>Eukaryota</taxon>
        <taxon>Fungi</taxon>
        <taxon>Dikarya</taxon>
        <taxon>Ascomycota</taxon>
        <taxon>Saccharomycotina</taxon>
        <taxon>Saccharomycetes</taxon>
        <taxon>Saccharomycetales</taxon>
        <taxon>Saccharomycetaceae</taxon>
        <taxon>Lachancea</taxon>
    </lineage>
</organism>
<feature type="compositionally biased region" description="Polar residues" evidence="1">
    <location>
        <begin position="355"/>
        <end position="369"/>
    </location>
</feature>
<keyword evidence="3" id="KW-1185">Reference proteome</keyword>
<feature type="compositionally biased region" description="Basic and acidic residues" evidence="1">
    <location>
        <begin position="344"/>
        <end position="353"/>
    </location>
</feature>
<feature type="compositionally biased region" description="Polar residues" evidence="1">
    <location>
        <begin position="461"/>
        <end position="482"/>
    </location>
</feature>
<feature type="compositionally biased region" description="Polar residues" evidence="1">
    <location>
        <begin position="182"/>
        <end position="193"/>
    </location>
</feature>
<feature type="compositionally biased region" description="Polar residues" evidence="1">
    <location>
        <begin position="276"/>
        <end position="297"/>
    </location>
</feature>
<evidence type="ECO:0000256" key="1">
    <source>
        <dbReference type="SAM" id="MobiDB-lite"/>
    </source>
</evidence>
<feature type="compositionally biased region" description="Polar residues" evidence="1">
    <location>
        <begin position="205"/>
        <end position="244"/>
    </location>
</feature>
<evidence type="ECO:0000313" key="2">
    <source>
        <dbReference type="EMBL" id="SCV04891.1"/>
    </source>
</evidence>
<name>A0A1G4KK56_9SACH</name>
<feature type="region of interest" description="Disordered" evidence="1">
    <location>
        <begin position="62"/>
        <end position="81"/>
    </location>
</feature>
<feature type="region of interest" description="Disordered" evidence="1">
    <location>
        <begin position="89"/>
        <end position="153"/>
    </location>
</feature>